<keyword evidence="2" id="KW-1185">Reference proteome</keyword>
<dbReference type="EMBL" id="CP001287">
    <property type="protein sequence ID" value="ACK66290.1"/>
    <property type="molecule type" value="Genomic_DNA"/>
</dbReference>
<dbReference type="HOGENOM" id="CLU_183003_0_0_3"/>
<proteinExistence type="predicted"/>
<gene>
    <name evidence="1" type="ordered locus">PCC8801_2271</name>
</gene>
<dbReference type="eggNOG" id="ENOG50320EX">
    <property type="taxonomic scope" value="Bacteria"/>
</dbReference>
<evidence type="ECO:0000313" key="2">
    <source>
        <dbReference type="Proteomes" id="UP000008204"/>
    </source>
</evidence>
<dbReference type="Proteomes" id="UP000008204">
    <property type="component" value="Chromosome"/>
</dbReference>
<dbReference type="KEGG" id="cyp:PCC8801_2271"/>
<organism evidence="1 2">
    <name type="scientific">Rippkaea orientalis (strain PCC 8801 / RF-1)</name>
    <name type="common">Cyanothece sp. (strain PCC 8801)</name>
    <dbReference type="NCBI Taxonomy" id="41431"/>
    <lineage>
        <taxon>Bacteria</taxon>
        <taxon>Bacillati</taxon>
        <taxon>Cyanobacteriota</taxon>
        <taxon>Cyanophyceae</taxon>
        <taxon>Oscillatoriophycideae</taxon>
        <taxon>Chroococcales</taxon>
        <taxon>Aphanothecaceae</taxon>
        <taxon>Rippkaea</taxon>
        <taxon>Rippkaea orientalis</taxon>
    </lineage>
</organism>
<dbReference type="RefSeq" id="WP_012595558.1">
    <property type="nucleotide sequence ID" value="NC_011726.1"/>
</dbReference>
<name>B7K195_RIPO1</name>
<dbReference type="OrthoDB" id="426600at2"/>
<evidence type="ECO:0000313" key="1">
    <source>
        <dbReference type="EMBL" id="ACK66290.1"/>
    </source>
</evidence>
<protein>
    <submittedName>
        <fullName evidence="1">Uncharacterized protein</fullName>
    </submittedName>
</protein>
<dbReference type="AlphaFoldDB" id="B7K195"/>
<dbReference type="STRING" id="41431.PCC8801_2271"/>
<reference evidence="2" key="1">
    <citation type="journal article" date="2011" name="MBio">
        <title>Novel metabolic attributes of the genus Cyanothece, comprising a group of unicellular nitrogen-fixing Cyanobacteria.</title>
        <authorList>
            <person name="Bandyopadhyay A."/>
            <person name="Elvitigala T."/>
            <person name="Welsh E."/>
            <person name="Stockel J."/>
            <person name="Liberton M."/>
            <person name="Min H."/>
            <person name="Sherman L.A."/>
            <person name="Pakrasi H.B."/>
        </authorList>
    </citation>
    <scope>NUCLEOTIDE SEQUENCE [LARGE SCALE GENOMIC DNA]</scope>
    <source>
        <strain evidence="2">PCC 8801</strain>
    </source>
</reference>
<accession>B7K195</accession>
<sequence length="79" mass="9092">MKASTIRQLWCIVEESAGNTLMSLNDSELVTQLLQKLDAKHPLSSEDWYLMKNYLSSRTLLIREIAQYNSQNSLYLAVI</sequence>